<gene>
    <name evidence="1" type="ORF">GCM10007350_05290</name>
</gene>
<reference evidence="2" key="1">
    <citation type="journal article" date="2019" name="Int. J. Syst. Evol. Microbiol.">
        <title>The Global Catalogue of Microorganisms (GCM) 10K type strain sequencing project: providing services to taxonomists for standard genome sequencing and annotation.</title>
        <authorList>
            <consortium name="The Broad Institute Genomics Platform"/>
            <consortium name="The Broad Institute Genome Sequencing Center for Infectious Disease"/>
            <person name="Wu L."/>
            <person name="Ma J."/>
        </authorList>
    </citation>
    <scope>NUCLEOTIDE SEQUENCE [LARGE SCALE GENOMIC DNA]</scope>
    <source>
        <strain evidence="2">KCTC 23701</strain>
    </source>
</reference>
<dbReference type="RefSeq" id="WP_189458586.1">
    <property type="nucleotide sequence ID" value="NZ_BMYO01000001.1"/>
</dbReference>
<keyword evidence="2" id="KW-1185">Reference proteome</keyword>
<dbReference type="Proteomes" id="UP000604737">
    <property type="component" value="Unassembled WGS sequence"/>
</dbReference>
<protein>
    <submittedName>
        <fullName evidence="1">Uncharacterized protein</fullName>
    </submittedName>
</protein>
<organism evidence="1 2">
    <name type="scientific">Jeongeupia chitinilytica</name>
    <dbReference type="NCBI Taxonomy" id="1041641"/>
    <lineage>
        <taxon>Bacteria</taxon>
        <taxon>Pseudomonadati</taxon>
        <taxon>Pseudomonadota</taxon>
        <taxon>Betaproteobacteria</taxon>
        <taxon>Neisseriales</taxon>
        <taxon>Chitinibacteraceae</taxon>
        <taxon>Jeongeupia</taxon>
    </lineage>
</organism>
<dbReference type="EMBL" id="BMYO01000001">
    <property type="protein sequence ID" value="GHD57108.1"/>
    <property type="molecule type" value="Genomic_DNA"/>
</dbReference>
<proteinExistence type="predicted"/>
<accession>A0ABQ3GXG9</accession>
<evidence type="ECO:0000313" key="2">
    <source>
        <dbReference type="Proteomes" id="UP000604737"/>
    </source>
</evidence>
<evidence type="ECO:0000313" key="1">
    <source>
        <dbReference type="EMBL" id="GHD57108.1"/>
    </source>
</evidence>
<comment type="caution">
    <text evidence="1">The sequence shown here is derived from an EMBL/GenBank/DDBJ whole genome shotgun (WGS) entry which is preliminary data.</text>
</comment>
<sequence length="136" mass="15677">MRHQLIEQFVNEIIRMLQLHEFFQESPQYFHWKIIENTALLHDLQAAAAATCIDNTPTMILANDWDLECDSYAIAHETIHLAQILKGDLVPIPHDGANVMWKGKKFRILNGDAEDYYSAQPWEGEAREFLNKLGAI</sequence>
<name>A0ABQ3GXG9_9NEIS</name>